<dbReference type="Gene3D" id="1.25.40.10">
    <property type="entry name" value="Tetratricopeptide repeat domain"/>
    <property type="match status" value="1"/>
</dbReference>
<dbReference type="CDD" id="cd00075">
    <property type="entry name" value="HATPase"/>
    <property type="match status" value="1"/>
</dbReference>
<dbReference type="SMART" id="SM00028">
    <property type="entry name" value="TPR"/>
    <property type="match status" value="3"/>
</dbReference>
<dbReference type="EC" id="2.7.13.3" evidence="2"/>
<evidence type="ECO:0000256" key="1">
    <source>
        <dbReference type="ARBA" id="ARBA00000085"/>
    </source>
</evidence>
<comment type="catalytic activity">
    <reaction evidence="1">
        <text>ATP + protein L-histidine = ADP + protein N-phospho-L-histidine.</text>
        <dbReference type="EC" id="2.7.13.3"/>
    </reaction>
</comment>
<dbReference type="SUPFAM" id="SSF55874">
    <property type="entry name" value="ATPase domain of HSP90 chaperone/DNA topoisomerase II/histidine kinase"/>
    <property type="match status" value="1"/>
</dbReference>
<gene>
    <name evidence="4" type="ORF">H8K32_17185</name>
</gene>
<dbReference type="Gene3D" id="3.30.450.40">
    <property type="match status" value="1"/>
</dbReference>
<dbReference type="SUPFAM" id="SSF48452">
    <property type="entry name" value="TPR-like"/>
    <property type="match status" value="1"/>
</dbReference>
<dbReference type="PANTHER" id="PTHR43065">
    <property type="entry name" value="SENSOR HISTIDINE KINASE"/>
    <property type="match status" value="1"/>
</dbReference>
<dbReference type="Pfam" id="PF13185">
    <property type="entry name" value="GAF_2"/>
    <property type="match status" value="1"/>
</dbReference>
<dbReference type="SMART" id="SM00387">
    <property type="entry name" value="HATPase_c"/>
    <property type="match status" value="1"/>
</dbReference>
<dbReference type="GO" id="GO:0004673">
    <property type="term" value="F:protein histidine kinase activity"/>
    <property type="evidence" value="ECO:0007669"/>
    <property type="project" value="UniProtKB-EC"/>
</dbReference>
<dbReference type="PRINTS" id="PR00344">
    <property type="entry name" value="BCTRLSENSOR"/>
</dbReference>
<dbReference type="InterPro" id="IPR019734">
    <property type="entry name" value="TPR_rpt"/>
</dbReference>
<dbReference type="EMBL" id="JACOFV010000018">
    <property type="protein sequence ID" value="MBC3863843.1"/>
    <property type="molecule type" value="Genomic_DNA"/>
</dbReference>
<feature type="domain" description="Histidine kinase" evidence="3">
    <location>
        <begin position="701"/>
        <end position="933"/>
    </location>
</feature>
<dbReference type="InterPro" id="IPR004358">
    <property type="entry name" value="Sig_transdc_His_kin-like_C"/>
</dbReference>
<dbReference type="PROSITE" id="PS50109">
    <property type="entry name" value="HIS_KIN"/>
    <property type="match status" value="1"/>
</dbReference>
<dbReference type="Pfam" id="PF02518">
    <property type="entry name" value="HATPase_c"/>
    <property type="match status" value="1"/>
</dbReference>
<keyword evidence="5" id="KW-1185">Reference proteome</keyword>
<name>A0A923HSC9_9BURK</name>
<dbReference type="SMART" id="SM00065">
    <property type="entry name" value="GAF"/>
    <property type="match status" value="1"/>
</dbReference>
<dbReference type="Proteomes" id="UP000634011">
    <property type="component" value="Unassembled WGS sequence"/>
</dbReference>
<dbReference type="RefSeq" id="WP_186913792.1">
    <property type="nucleotide sequence ID" value="NZ_JACOFV010000018.1"/>
</dbReference>
<dbReference type="InterPro" id="IPR029016">
    <property type="entry name" value="GAF-like_dom_sf"/>
</dbReference>
<dbReference type="InterPro" id="IPR003594">
    <property type="entry name" value="HATPase_dom"/>
</dbReference>
<dbReference type="AlphaFoldDB" id="A0A923HSC9"/>
<dbReference type="InterPro" id="IPR036890">
    <property type="entry name" value="HATPase_C_sf"/>
</dbReference>
<evidence type="ECO:0000259" key="3">
    <source>
        <dbReference type="PROSITE" id="PS50109"/>
    </source>
</evidence>
<evidence type="ECO:0000313" key="4">
    <source>
        <dbReference type="EMBL" id="MBC3863843.1"/>
    </source>
</evidence>
<dbReference type="SUPFAM" id="SSF55781">
    <property type="entry name" value="GAF domain-like"/>
    <property type="match status" value="1"/>
</dbReference>
<organism evidence="4 5">
    <name type="scientific">Undibacterium jejuense</name>
    <dbReference type="NCBI Taxonomy" id="1344949"/>
    <lineage>
        <taxon>Bacteria</taxon>
        <taxon>Pseudomonadati</taxon>
        <taxon>Pseudomonadota</taxon>
        <taxon>Betaproteobacteria</taxon>
        <taxon>Burkholderiales</taxon>
        <taxon>Oxalobacteraceae</taxon>
        <taxon>Undibacterium</taxon>
    </lineage>
</organism>
<reference evidence="4" key="1">
    <citation type="submission" date="2020-08" db="EMBL/GenBank/DDBJ databases">
        <title>Novel species isolated from subtropical streams in China.</title>
        <authorList>
            <person name="Lu H."/>
        </authorList>
    </citation>
    <scope>NUCLEOTIDE SEQUENCE</scope>
    <source>
        <strain evidence="4">KACC 12607</strain>
    </source>
</reference>
<dbReference type="PANTHER" id="PTHR43065:SF47">
    <property type="match status" value="1"/>
</dbReference>
<proteinExistence type="predicted"/>
<accession>A0A923HSC9</accession>
<dbReference type="Gene3D" id="1.10.287.130">
    <property type="match status" value="1"/>
</dbReference>
<dbReference type="InterPro" id="IPR003018">
    <property type="entry name" value="GAF"/>
</dbReference>
<protein>
    <recommendedName>
        <fullName evidence="2">histidine kinase</fullName>
        <ecNumber evidence="2">2.7.13.3</ecNumber>
    </recommendedName>
</protein>
<dbReference type="InterPro" id="IPR011990">
    <property type="entry name" value="TPR-like_helical_dom_sf"/>
</dbReference>
<comment type="caution">
    <text evidence="4">The sequence shown here is derived from an EMBL/GenBank/DDBJ whole genome shotgun (WGS) entry which is preliminary data.</text>
</comment>
<sequence length="938" mass="104828">MELFASNETVSTLEQALSDRTDVASIAMQLELAWYLRQRDGQRALRMCEVIEQLLATYQLNAGEQKKIQARLQLIRAENYWLTTNFDNARQQIDMALQLFSDIADHPGLADTHWLAAQIEADAGEIQLQQQQLALCMVQAELAQDKIRYEIANACIARQNVLRMHHPDEEQWVRHFESLSIYQNQGLLTWVFDFLGVQAGQYSDFATATTQLILATEAAANSGQITRAIVISANICYSLAGLRDTEGSLKWGQHALQLARQKDWPISLGISLTQTADAFRKIDQLDSAKELLNEALQTLHNVTESRSYVIALRSLADIALAQLEFHNAYNYFKRLENHPVAKLQQDFQCIALRGQAQALLHLNQIDAALEAAQTALTIANANNYPDYQIASLWALADIFSAHPELCSAKLNQGVSSLHFLLQAVEIGEKIQDYAISDKLYARIAAEYATLADFSNAYAYSLLAFSSREKSLNIDVKNSAIALQLRLQTEKAISESEHHKAIVEEQQRRATILEQANETLCVLGTIGQEITTQLQLDNIYQVISHHVNALLDVTHFSIFLLDSTGSILTLTYGMEAGKRLPQHQFSVDDQIYYSSRCIRERREILVDNFETINAAAQLPDTLKMESLLFSPLIVANRIIGVMTMQSRRKRAYGEREQLIFRTLCSYSAIALDNAHAYSQLMDARNQLVDQEKMAALGSLVAGVAHEMNTPIGNSLLIASTISERTKTLSSLIENQSLKRTELLDYLDNVKEGSKLILNGLTTAATMLSSFKQVAVDRNTEHKRQFNLRTTCQDIAASIRNRITNSGHELQLLIPDDIEMKSYPGPLGQVVTNMIENALLHAFADRSHGHMIIAAERYGTDQIRLQFSDDGNGISEKNIGHIFEPFFSTRFGQGGSGLGLSISYNIITSILHGQLNVKSKEGEGTCFTMLLPIEAPDMKD</sequence>
<evidence type="ECO:0000313" key="5">
    <source>
        <dbReference type="Proteomes" id="UP000634011"/>
    </source>
</evidence>
<dbReference type="InterPro" id="IPR005467">
    <property type="entry name" value="His_kinase_dom"/>
</dbReference>
<dbReference type="Gene3D" id="3.30.565.10">
    <property type="entry name" value="Histidine kinase-like ATPase, C-terminal domain"/>
    <property type="match status" value="1"/>
</dbReference>
<evidence type="ECO:0000256" key="2">
    <source>
        <dbReference type="ARBA" id="ARBA00012438"/>
    </source>
</evidence>